<feature type="region of interest" description="Disordered" evidence="1">
    <location>
        <begin position="130"/>
        <end position="154"/>
    </location>
</feature>
<protein>
    <submittedName>
        <fullName evidence="3">Uncharacterized protein</fullName>
    </submittedName>
</protein>
<feature type="transmembrane region" description="Helical" evidence="2">
    <location>
        <begin position="165"/>
        <end position="184"/>
    </location>
</feature>
<keyword evidence="4" id="KW-1185">Reference proteome</keyword>
<evidence type="ECO:0000256" key="1">
    <source>
        <dbReference type="SAM" id="MobiDB-lite"/>
    </source>
</evidence>
<name>A0A8R1HJU0_CAEJA</name>
<proteinExistence type="predicted"/>
<sequence length="185" mass="20946">MHRCSDEAFLIKKAIDDAIQNSFEKVMKYATNRIRLPQRCNMYHRAHHYNKQKGEINTIPMETTTSTVSPTTTEVIVTTTELALSPVLSDVFARQIELSKIKKPSNPCECEVQNCPSKCFTSTTLATITSSTTSSSSSSSPPPYPNSTSPDVESNSKESQLLVNSYPFIFHNLQFIFFIFLFFYY</sequence>
<accession>A0A8R1HJU0</accession>
<keyword evidence="2" id="KW-1133">Transmembrane helix</keyword>
<organism evidence="3 4">
    <name type="scientific">Caenorhabditis japonica</name>
    <dbReference type="NCBI Taxonomy" id="281687"/>
    <lineage>
        <taxon>Eukaryota</taxon>
        <taxon>Metazoa</taxon>
        <taxon>Ecdysozoa</taxon>
        <taxon>Nematoda</taxon>
        <taxon>Chromadorea</taxon>
        <taxon>Rhabditida</taxon>
        <taxon>Rhabditina</taxon>
        <taxon>Rhabditomorpha</taxon>
        <taxon>Rhabditoidea</taxon>
        <taxon>Rhabditidae</taxon>
        <taxon>Peloderinae</taxon>
        <taxon>Caenorhabditis</taxon>
    </lineage>
</organism>
<dbReference type="Proteomes" id="UP000005237">
    <property type="component" value="Unassembled WGS sequence"/>
</dbReference>
<evidence type="ECO:0000313" key="3">
    <source>
        <dbReference type="EnsemblMetazoa" id="CJA03804.1"/>
    </source>
</evidence>
<evidence type="ECO:0000256" key="2">
    <source>
        <dbReference type="SAM" id="Phobius"/>
    </source>
</evidence>
<dbReference type="EnsemblMetazoa" id="CJA03804.1">
    <property type="protein sequence ID" value="CJA03804.1"/>
    <property type="gene ID" value="WBGene00123008"/>
</dbReference>
<keyword evidence="2" id="KW-0812">Transmembrane</keyword>
<evidence type="ECO:0000313" key="4">
    <source>
        <dbReference type="Proteomes" id="UP000005237"/>
    </source>
</evidence>
<reference evidence="3" key="2">
    <citation type="submission" date="2022-06" db="UniProtKB">
        <authorList>
            <consortium name="EnsemblMetazoa"/>
        </authorList>
    </citation>
    <scope>IDENTIFICATION</scope>
    <source>
        <strain evidence="3">DF5081</strain>
    </source>
</reference>
<reference evidence="4" key="1">
    <citation type="submission" date="2010-08" db="EMBL/GenBank/DDBJ databases">
        <authorList>
            <consortium name="Caenorhabditis japonica Sequencing Consortium"/>
            <person name="Wilson R.K."/>
        </authorList>
    </citation>
    <scope>NUCLEOTIDE SEQUENCE [LARGE SCALE GENOMIC DNA]</scope>
    <source>
        <strain evidence="4">DF5081</strain>
    </source>
</reference>
<keyword evidence="2" id="KW-0472">Membrane</keyword>
<feature type="compositionally biased region" description="Low complexity" evidence="1">
    <location>
        <begin position="130"/>
        <end position="139"/>
    </location>
</feature>
<dbReference type="AlphaFoldDB" id="A0A8R1HJU0"/>